<gene>
    <name evidence="10 13" type="primary">murG</name>
    <name evidence="13" type="ORF">HHL28_03350</name>
</gene>
<evidence type="ECO:0000256" key="2">
    <source>
        <dbReference type="ARBA" id="ARBA00022618"/>
    </source>
</evidence>
<comment type="pathway">
    <text evidence="10">Cell wall biogenesis; peptidoglycan biosynthesis.</text>
</comment>
<evidence type="ECO:0000256" key="6">
    <source>
        <dbReference type="ARBA" id="ARBA00022984"/>
    </source>
</evidence>
<proteinExistence type="inferred from homology"/>
<keyword evidence="3 10" id="KW-0328">Glycosyltransferase</keyword>
<organism evidence="13 14">
    <name type="scientific">Aerophototrophica crusticola</name>
    <dbReference type="NCBI Taxonomy" id="1709002"/>
    <lineage>
        <taxon>Bacteria</taxon>
        <taxon>Pseudomonadati</taxon>
        <taxon>Pseudomonadota</taxon>
        <taxon>Alphaproteobacteria</taxon>
        <taxon>Rhodospirillales</taxon>
        <taxon>Rhodospirillaceae</taxon>
        <taxon>Aerophototrophica</taxon>
    </lineage>
</organism>
<dbReference type="GO" id="GO:0050511">
    <property type="term" value="F:undecaprenyldiphospho-muramoylpentapeptide beta-N-acetylglucosaminyltransferase activity"/>
    <property type="evidence" value="ECO:0007669"/>
    <property type="project" value="UniProtKB-UniRule"/>
</dbReference>
<dbReference type="PANTHER" id="PTHR21015:SF22">
    <property type="entry name" value="GLYCOSYLTRANSFERASE"/>
    <property type="match status" value="1"/>
</dbReference>
<dbReference type="GO" id="GO:0051301">
    <property type="term" value="P:cell division"/>
    <property type="evidence" value="ECO:0007669"/>
    <property type="project" value="UniProtKB-KW"/>
</dbReference>
<keyword evidence="4 10" id="KW-0808">Transferase</keyword>
<feature type="binding site" evidence="10">
    <location>
        <position position="194"/>
    </location>
    <ligand>
        <name>UDP-N-acetyl-alpha-D-glucosamine</name>
        <dbReference type="ChEBI" id="CHEBI:57705"/>
    </ligand>
</feature>
<feature type="binding site" evidence="10">
    <location>
        <position position="166"/>
    </location>
    <ligand>
        <name>UDP-N-acetyl-alpha-D-glucosamine</name>
        <dbReference type="ChEBI" id="CHEBI:57705"/>
    </ligand>
</feature>
<evidence type="ECO:0000259" key="11">
    <source>
        <dbReference type="Pfam" id="PF03033"/>
    </source>
</evidence>
<comment type="similarity">
    <text evidence="10">Belongs to the glycosyltransferase 28 family. MurG subfamily.</text>
</comment>
<dbReference type="Pfam" id="PF03033">
    <property type="entry name" value="Glyco_transf_28"/>
    <property type="match status" value="1"/>
</dbReference>
<comment type="catalytic activity">
    <reaction evidence="10">
        <text>di-trans,octa-cis-undecaprenyl diphospho-N-acetyl-alpha-D-muramoyl-L-alanyl-D-glutamyl-meso-2,6-diaminopimeloyl-D-alanyl-D-alanine + UDP-N-acetyl-alpha-D-glucosamine = di-trans,octa-cis-undecaprenyl diphospho-[N-acetyl-alpha-D-glucosaminyl-(1-&gt;4)]-N-acetyl-alpha-D-muramoyl-L-alanyl-D-glutamyl-meso-2,6-diaminopimeloyl-D-alanyl-D-alanine + UDP + H(+)</text>
        <dbReference type="Rhea" id="RHEA:31227"/>
        <dbReference type="ChEBI" id="CHEBI:15378"/>
        <dbReference type="ChEBI" id="CHEBI:57705"/>
        <dbReference type="ChEBI" id="CHEBI:58223"/>
        <dbReference type="ChEBI" id="CHEBI:61387"/>
        <dbReference type="ChEBI" id="CHEBI:61388"/>
        <dbReference type="EC" id="2.4.1.227"/>
    </reaction>
</comment>
<dbReference type="EMBL" id="CP051775">
    <property type="protein sequence ID" value="QJE72264.1"/>
    <property type="molecule type" value="Genomic_DNA"/>
</dbReference>
<dbReference type="GO" id="GO:0071555">
    <property type="term" value="P:cell wall organization"/>
    <property type="evidence" value="ECO:0007669"/>
    <property type="project" value="UniProtKB-KW"/>
</dbReference>
<keyword evidence="14" id="KW-1185">Reference proteome</keyword>
<sequence length="376" mass="39023">MSQGPVILAAGGTGGHMFPAEALARELLDRGRDVVLVTDIRGKAFGDALPAVRVERIRAATAAPGIVGKVRMVVELVAGTAQARTLLRSLKPSLVVGFGGYPSVPTVFAAQQAGIPTVLHEQNAVLGRANKLLAGKARLICTSFPEVKGLGAADGRRIVRTGNPVRPAILSLRDCPYPAPCHQGPLNLLVTGGSQGASVFGEVVPRAIAMLPEATRLRLKVVQQARPENINEARDAYVKMGVDATLAPFFKDMPDRLAHCHLMIGRSGAGTVAELSVAGRPAILVPYPHAMDDHQAANAKSIEAAGGAWVMPQNGSFSPEALARKLEALFADPHALTEAAKAAASWGIPDAAQRLADAVLRLVAADGGSGSGEMAA</sequence>
<dbReference type="InterPro" id="IPR007235">
    <property type="entry name" value="Glyco_trans_28_C"/>
</dbReference>
<comment type="subcellular location">
    <subcellularLocation>
        <location evidence="10">Cell membrane</location>
        <topology evidence="10">Peripheral membrane protein</topology>
        <orientation evidence="10">Cytoplasmic side</orientation>
    </subcellularLocation>
</comment>
<accession>A0A858R4E6</accession>
<dbReference type="NCBIfam" id="TIGR01133">
    <property type="entry name" value="murG"/>
    <property type="match status" value="1"/>
</dbReference>
<keyword evidence="6 10" id="KW-0573">Peptidoglycan synthesis</keyword>
<protein>
    <recommendedName>
        <fullName evidence="10">UDP-N-acetylglucosamine--N-acetylmuramyl-(pentapeptide) pyrophosphoryl-undecaprenol N-acetylglucosamine transferase</fullName>
        <ecNumber evidence="10">2.4.1.227</ecNumber>
    </recommendedName>
    <alternativeName>
        <fullName evidence="10">Undecaprenyl-PP-MurNAc-pentapeptide-UDPGlcNAc GlcNAc transferase</fullName>
    </alternativeName>
</protein>
<dbReference type="InterPro" id="IPR004276">
    <property type="entry name" value="GlycoTrans_28_N"/>
</dbReference>
<evidence type="ECO:0000256" key="1">
    <source>
        <dbReference type="ARBA" id="ARBA00022475"/>
    </source>
</evidence>
<dbReference type="PANTHER" id="PTHR21015">
    <property type="entry name" value="UDP-N-ACETYLGLUCOSAMINE--N-ACETYLMURAMYL-(PENTAPEPTIDE) PYROPHOSPHORYL-UNDECAPRENOL N-ACETYLGLUCOSAMINE TRANSFERASE 1"/>
    <property type="match status" value="1"/>
</dbReference>
<dbReference type="KEGG" id="acru:HHL28_03350"/>
<dbReference type="GO" id="GO:0009252">
    <property type="term" value="P:peptidoglycan biosynthetic process"/>
    <property type="evidence" value="ECO:0007669"/>
    <property type="project" value="UniProtKB-UniRule"/>
</dbReference>
<dbReference type="InterPro" id="IPR006009">
    <property type="entry name" value="GlcNAc_MurG"/>
</dbReference>
<evidence type="ECO:0000256" key="4">
    <source>
        <dbReference type="ARBA" id="ARBA00022679"/>
    </source>
</evidence>
<feature type="domain" description="Glycosyl transferase family 28 C-terminal" evidence="12">
    <location>
        <begin position="188"/>
        <end position="355"/>
    </location>
</feature>
<keyword evidence="1 10" id="KW-1003">Cell membrane</keyword>
<keyword evidence="7 10" id="KW-0472">Membrane</keyword>
<feature type="binding site" evidence="10">
    <location>
        <position position="123"/>
    </location>
    <ligand>
        <name>UDP-N-acetyl-alpha-D-glucosamine</name>
        <dbReference type="ChEBI" id="CHEBI:57705"/>
    </ligand>
</feature>
<dbReference type="EC" id="2.4.1.227" evidence="10"/>
<evidence type="ECO:0000256" key="5">
    <source>
        <dbReference type="ARBA" id="ARBA00022960"/>
    </source>
</evidence>
<dbReference type="CDD" id="cd03785">
    <property type="entry name" value="GT28_MurG"/>
    <property type="match status" value="1"/>
</dbReference>
<feature type="binding site" evidence="10">
    <location>
        <begin position="13"/>
        <end position="15"/>
    </location>
    <ligand>
        <name>UDP-N-acetyl-alpha-D-glucosamine</name>
        <dbReference type="ChEBI" id="CHEBI:57705"/>
    </ligand>
</feature>
<dbReference type="GO" id="GO:0008360">
    <property type="term" value="P:regulation of cell shape"/>
    <property type="evidence" value="ECO:0007669"/>
    <property type="project" value="UniProtKB-KW"/>
</dbReference>
<evidence type="ECO:0000256" key="10">
    <source>
        <dbReference type="HAMAP-Rule" id="MF_00033"/>
    </source>
</evidence>
<keyword evidence="8 10" id="KW-0131">Cell cycle</keyword>
<keyword evidence="9 10" id="KW-0961">Cell wall biogenesis/degradation</keyword>
<dbReference type="HAMAP" id="MF_00033">
    <property type="entry name" value="MurG"/>
    <property type="match status" value="1"/>
</dbReference>
<dbReference type="AlphaFoldDB" id="A0A858R4E6"/>
<evidence type="ECO:0000313" key="13">
    <source>
        <dbReference type="EMBL" id="QJE72264.1"/>
    </source>
</evidence>
<dbReference type="Proteomes" id="UP000501891">
    <property type="component" value="Chromosome"/>
</dbReference>
<reference evidence="13" key="1">
    <citation type="submission" date="2020-04" db="EMBL/GenBank/DDBJ databases">
        <title>A desert anoxygenic phototrophic bacterium fixes CO2 using RubisCO under aerobic conditions.</title>
        <authorList>
            <person name="Tang K."/>
        </authorList>
    </citation>
    <scope>NUCLEOTIDE SEQUENCE [LARGE SCALE GENOMIC DNA]</scope>
    <source>
        <strain evidence="13">MIMtkB3</strain>
    </source>
</reference>
<keyword evidence="2 10" id="KW-0132">Cell division</keyword>
<dbReference type="UniPathway" id="UPA00219"/>
<evidence type="ECO:0000256" key="9">
    <source>
        <dbReference type="ARBA" id="ARBA00023316"/>
    </source>
</evidence>
<evidence type="ECO:0000256" key="3">
    <source>
        <dbReference type="ARBA" id="ARBA00022676"/>
    </source>
</evidence>
<comment type="function">
    <text evidence="10">Cell wall formation. Catalyzes the transfer of a GlcNAc subunit on undecaprenyl-pyrophosphoryl-MurNAc-pentapeptide (lipid intermediate I) to form undecaprenyl-pyrophosphoryl-MurNAc-(pentapeptide)GlcNAc (lipid intermediate II).</text>
</comment>
<evidence type="ECO:0000313" key="14">
    <source>
        <dbReference type="Proteomes" id="UP000501891"/>
    </source>
</evidence>
<evidence type="ECO:0000256" key="7">
    <source>
        <dbReference type="ARBA" id="ARBA00023136"/>
    </source>
</evidence>
<dbReference type="GO" id="GO:0005975">
    <property type="term" value="P:carbohydrate metabolic process"/>
    <property type="evidence" value="ECO:0007669"/>
    <property type="project" value="InterPro"/>
</dbReference>
<dbReference type="GO" id="GO:0005886">
    <property type="term" value="C:plasma membrane"/>
    <property type="evidence" value="ECO:0007669"/>
    <property type="project" value="UniProtKB-SubCell"/>
</dbReference>
<dbReference type="Gene3D" id="3.40.50.2000">
    <property type="entry name" value="Glycogen Phosphorylase B"/>
    <property type="match status" value="2"/>
</dbReference>
<keyword evidence="5 10" id="KW-0133">Cell shape</keyword>
<feature type="domain" description="Glycosyltransferase family 28 N-terminal" evidence="11">
    <location>
        <begin position="6"/>
        <end position="138"/>
    </location>
</feature>
<evidence type="ECO:0000256" key="8">
    <source>
        <dbReference type="ARBA" id="ARBA00023306"/>
    </source>
</evidence>
<name>A0A858R4E6_9PROT</name>
<feature type="binding site" evidence="10">
    <location>
        <position position="295"/>
    </location>
    <ligand>
        <name>UDP-N-acetyl-alpha-D-glucosamine</name>
        <dbReference type="ChEBI" id="CHEBI:57705"/>
    </ligand>
</feature>
<dbReference type="Pfam" id="PF04101">
    <property type="entry name" value="Glyco_tran_28_C"/>
    <property type="match status" value="1"/>
</dbReference>
<evidence type="ECO:0000259" key="12">
    <source>
        <dbReference type="Pfam" id="PF04101"/>
    </source>
</evidence>
<comment type="caution">
    <text evidence="10">Lacks conserved residue(s) required for the propagation of feature annotation.</text>
</comment>
<dbReference type="SUPFAM" id="SSF53756">
    <property type="entry name" value="UDP-Glycosyltransferase/glycogen phosphorylase"/>
    <property type="match status" value="1"/>
</dbReference>